<dbReference type="RefSeq" id="WP_118767758.1">
    <property type="nucleotide sequence ID" value="NZ_QWKP01000208.1"/>
</dbReference>
<dbReference type="PANTHER" id="PTHR30528:SF0">
    <property type="entry name" value="CYTOPLASMIC PROTEIN"/>
    <property type="match status" value="1"/>
</dbReference>
<dbReference type="Pfam" id="PF06224">
    <property type="entry name" value="AlkZ-like"/>
    <property type="match status" value="1"/>
</dbReference>
<proteinExistence type="predicted"/>
<gene>
    <name evidence="1" type="ORF">D1825_12570</name>
</gene>
<dbReference type="OrthoDB" id="9787207at2"/>
<reference evidence="1 2" key="1">
    <citation type="submission" date="2018-08" db="EMBL/GenBank/DDBJ databases">
        <title>Cellulomonas rhizosphaerae sp. nov., a novel actinomycete isolated from soil.</title>
        <authorList>
            <person name="Tian Y."/>
        </authorList>
    </citation>
    <scope>NUCLEOTIDE SEQUENCE [LARGE SCALE GENOMIC DNA]</scope>
    <source>
        <strain evidence="1 2">NEAU-TCZ24</strain>
    </source>
</reference>
<name>A0A413RJS6_9CELL</name>
<evidence type="ECO:0000313" key="2">
    <source>
        <dbReference type="Proteomes" id="UP000283374"/>
    </source>
</evidence>
<evidence type="ECO:0000313" key="1">
    <source>
        <dbReference type="EMBL" id="RHA38981.1"/>
    </source>
</evidence>
<keyword evidence="2" id="KW-1185">Reference proteome</keyword>
<protein>
    <submittedName>
        <fullName evidence="1">Winged helix-turn-helix domain-containing protein</fullName>
    </submittedName>
</protein>
<dbReference type="AlphaFoldDB" id="A0A413RJS6"/>
<comment type="caution">
    <text evidence="1">The sequence shown here is derived from an EMBL/GenBank/DDBJ whole genome shotgun (WGS) entry which is preliminary data.</text>
</comment>
<sequence>MHQLSRTDARRVAIRAQRLTAERPASLIDAVRAVGLLQLEPTSAVAPSADLVLFSRLGPTYDPRDLRDAMDELRLVEYRGMVRVAEDVALLRAEMAAWPGVGEWQTSLGQWVEDNRACRLGILDRLRRDGPLPTSELPDTCVRPWRSSGWNDDRNVRMMLDLLVQRGEVAAAGGRGRDRLWDLAERVYPDDDDPIPADEARARRDQRRLSALGIARARGPATPGEPLDVNDAGEAAVVEGVRGEWRVDPSYLDQPFRGRAALLSPFDRLISDRKRMGDLFEYEYILEMYKPEAQRRWGYYALPILNGDRLVGKLDARADTKSGVLRVRAVHEDDPFSARVSKAVHREIADLAAWLELDLVLPA</sequence>
<dbReference type="Proteomes" id="UP000283374">
    <property type="component" value="Unassembled WGS sequence"/>
</dbReference>
<accession>A0A413RJS6</accession>
<organism evidence="1 2">
    <name type="scientific">Cellulomonas rhizosphaerae</name>
    <dbReference type="NCBI Taxonomy" id="2293719"/>
    <lineage>
        <taxon>Bacteria</taxon>
        <taxon>Bacillati</taxon>
        <taxon>Actinomycetota</taxon>
        <taxon>Actinomycetes</taxon>
        <taxon>Micrococcales</taxon>
        <taxon>Cellulomonadaceae</taxon>
        <taxon>Cellulomonas</taxon>
    </lineage>
</organism>
<dbReference type="EMBL" id="QWKP01000208">
    <property type="protein sequence ID" value="RHA38981.1"/>
    <property type="molecule type" value="Genomic_DNA"/>
</dbReference>
<dbReference type="PANTHER" id="PTHR30528">
    <property type="entry name" value="CYTOPLASMIC PROTEIN"/>
    <property type="match status" value="1"/>
</dbReference>
<dbReference type="InterPro" id="IPR009351">
    <property type="entry name" value="AlkZ-like"/>
</dbReference>